<dbReference type="SUPFAM" id="SSF82171">
    <property type="entry name" value="DPP6 N-terminal domain-like"/>
    <property type="match status" value="1"/>
</dbReference>
<dbReference type="InterPro" id="IPR036737">
    <property type="entry name" value="OmpA-like_sf"/>
</dbReference>
<keyword evidence="3" id="KW-0998">Cell outer membrane</keyword>
<dbReference type="Gene3D" id="2.120.10.30">
    <property type="entry name" value="TolB, C-terminal domain"/>
    <property type="match status" value="1"/>
</dbReference>
<dbReference type="Pfam" id="PF00691">
    <property type="entry name" value="OmpA"/>
    <property type="match status" value="1"/>
</dbReference>
<dbReference type="AlphaFoldDB" id="A0A1I0R9B4"/>
<dbReference type="InterPro" id="IPR050330">
    <property type="entry name" value="Bact_OuterMem_StrucFunc"/>
</dbReference>
<protein>
    <submittedName>
        <fullName evidence="7">WD40-like Beta Propeller Repeat</fullName>
    </submittedName>
</protein>
<keyword evidence="2 4" id="KW-0472">Membrane</keyword>
<dbReference type="EMBL" id="FOIR01000003">
    <property type="protein sequence ID" value="SEW37392.1"/>
    <property type="molecule type" value="Genomic_DNA"/>
</dbReference>
<organism evidence="7 8">
    <name type="scientific">Roseivirga pacifica</name>
    <dbReference type="NCBI Taxonomy" id="1267423"/>
    <lineage>
        <taxon>Bacteria</taxon>
        <taxon>Pseudomonadati</taxon>
        <taxon>Bacteroidota</taxon>
        <taxon>Cytophagia</taxon>
        <taxon>Cytophagales</taxon>
        <taxon>Roseivirgaceae</taxon>
        <taxon>Roseivirga</taxon>
    </lineage>
</organism>
<dbReference type="PANTHER" id="PTHR30329:SF21">
    <property type="entry name" value="LIPOPROTEIN YIAD-RELATED"/>
    <property type="match status" value="1"/>
</dbReference>
<proteinExistence type="predicted"/>
<evidence type="ECO:0000256" key="3">
    <source>
        <dbReference type="ARBA" id="ARBA00023237"/>
    </source>
</evidence>
<reference evidence="8" key="1">
    <citation type="submission" date="2016-10" db="EMBL/GenBank/DDBJ databases">
        <authorList>
            <person name="Varghese N."/>
            <person name="Submissions S."/>
        </authorList>
    </citation>
    <scope>NUCLEOTIDE SEQUENCE [LARGE SCALE GENOMIC DNA]</scope>
    <source>
        <strain evidence="8">CGMCC 1.12402</strain>
    </source>
</reference>
<gene>
    <name evidence="7" type="ORF">SAMN05216290_3296</name>
</gene>
<comment type="subcellular location">
    <subcellularLocation>
        <location evidence="1">Cell outer membrane</location>
    </subcellularLocation>
</comment>
<name>A0A1I0R9B4_9BACT</name>
<sequence>MKKFMRKSIYILMLLLVAIWVKGQEEKYTIVNLDINTASSDFGATKLGDSLVVFASAQGKQKRRKLKRSINQTPFLDLYVGVLSGQQVVNDEMFSDKLSTTFNEASVTFANDFKTIYFTRNNESNSHKAKADAEGYSNLKIYKASKDEDGKWGNVMSMPFNSDDYSSGLPALSPDGKKLFFVSDMPGSIGGTDIYYVEILDEDQYSQPINVGFNVNTAMKEMFPFVGKDNTLYYSSDRPGGYGGLDIYVAKLEETGFYGVPKKLDYPFNSGNDDFAYFYDDEAKMGFFSSNRDGGKGSDDIYAFFKEECKQTLVGYVRNEESLEVIPDAMVYLYTADSVLLDSMNVGTEARYDFKVDCNAEFFLTSEKELYVGGYQPVTTTEVYNETVSYDLFMCPLAIEKEGKIVLMIGPIYFDFNKYNIRESLDGKEEMDRIVEIMREYPEMVVEVSSYTDSRGTDEYNIELSQERAQSTVDYIVKQGIDPNRIYGKGYGESNPVNGCVNDVWCSEADHQKNRRTEFVIVSMEGEAFEQKFRTDESYNEEAPEEKGGN</sequence>
<dbReference type="Proteomes" id="UP000199437">
    <property type="component" value="Unassembled WGS sequence"/>
</dbReference>
<evidence type="ECO:0000259" key="6">
    <source>
        <dbReference type="PROSITE" id="PS51123"/>
    </source>
</evidence>
<dbReference type="InterPro" id="IPR006664">
    <property type="entry name" value="OMP_bac"/>
</dbReference>
<evidence type="ECO:0000256" key="5">
    <source>
        <dbReference type="SAM" id="MobiDB-lite"/>
    </source>
</evidence>
<feature type="domain" description="OmpA-like" evidence="6">
    <location>
        <begin position="401"/>
        <end position="525"/>
    </location>
</feature>
<dbReference type="PRINTS" id="PR01021">
    <property type="entry name" value="OMPADOMAIN"/>
</dbReference>
<dbReference type="Gene3D" id="3.30.1330.60">
    <property type="entry name" value="OmpA-like domain"/>
    <property type="match status" value="1"/>
</dbReference>
<dbReference type="GO" id="GO:0009279">
    <property type="term" value="C:cell outer membrane"/>
    <property type="evidence" value="ECO:0007669"/>
    <property type="project" value="UniProtKB-SubCell"/>
</dbReference>
<evidence type="ECO:0000256" key="2">
    <source>
        <dbReference type="ARBA" id="ARBA00023136"/>
    </source>
</evidence>
<dbReference type="STRING" id="1267423.SAMN05216290_3296"/>
<evidence type="ECO:0000256" key="1">
    <source>
        <dbReference type="ARBA" id="ARBA00004442"/>
    </source>
</evidence>
<dbReference type="OrthoDB" id="1488841at2"/>
<accession>A0A1I0R9B4</accession>
<dbReference type="PANTHER" id="PTHR30329">
    <property type="entry name" value="STATOR ELEMENT OF FLAGELLAR MOTOR COMPLEX"/>
    <property type="match status" value="1"/>
</dbReference>
<dbReference type="InterPro" id="IPR011042">
    <property type="entry name" value="6-blade_b-propeller_TolB-like"/>
</dbReference>
<dbReference type="SUPFAM" id="SSF103088">
    <property type="entry name" value="OmpA-like"/>
    <property type="match status" value="1"/>
</dbReference>
<evidence type="ECO:0000313" key="7">
    <source>
        <dbReference type="EMBL" id="SEW37392.1"/>
    </source>
</evidence>
<dbReference type="InterPro" id="IPR011659">
    <property type="entry name" value="WD40"/>
</dbReference>
<evidence type="ECO:0000256" key="4">
    <source>
        <dbReference type="PROSITE-ProRule" id="PRU00473"/>
    </source>
</evidence>
<dbReference type="Pfam" id="PF07676">
    <property type="entry name" value="PD40"/>
    <property type="match status" value="2"/>
</dbReference>
<dbReference type="InterPro" id="IPR006665">
    <property type="entry name" value="OmpA-like"/>
</dbReference>
<dbReference type="CDD" id="cd07185">
    <property type="entry name" value="OmpA_C-like"/>
    <property type="match status" value="1"/>
</dbReference>
<evidence type="ECO:0000313" key="8">
    <source>
        <dbReference type="Proteomes" id="UP000199437"/>
    </source>
</evidence>
<feature type="region of interest" description="Disordered" evidence="5">
    <location>
        <begin position="531"/>
        <end position="550"/>
    </location>
</feature>
<keyword evidence="8" id="KW-1185">Reference proteome</keyword>
<dbReference type="PROSITE" id="PS51123">
    <property type="entry name" value="OMPA_2"/>
    <property type="match status" value="1"/>
</dbReference>